<gene>
    <name evidence="1" type="ORF">KE3_1931</name>
</gene>
<dbReference type="AlphaFoldDB" id="A0AB33APC2"/>
<protein>
    <submittedName>
        <fullName evidence="1">Uncharacterized protein</fullName>
    </submittedName>
</protein>
<evidence type="ECO:0000313" key="2">
    <source>
        <dbReference type="Proteomes" id="UP000015268"/>
    </source>
</evidence>
<accession>A0AB33APC2</accession>
<dbReference type="Proteomes" id="UP000015268">
    <property type="component" value="Chromosome"/>
</dbReference>
<keyword evidence="2" id="KW-1185">Reference proteome</keyword>
<reference evidence="1 2" key="1">
    <citation type="journal article" date="2013" name="BMC Microbiol.">
        <title>Dynamics of fecal microbial communities in children with diarrhea of unknown etiology and genomic analysis of associated Streptococcus lutetiensis.</title>
        <authorList>
            <person name="Jin D."/>
            <person name="Chen C."/>
            <person name="Li L."/>
            <person name="Lu S."/>
            <person name="Li Z."/>
            <person name="Zhou Z."/>
            <person name="Jing H."/>
            <person name="Xu Y."/>
            <person name="Du P."/>
            <person name="Wang H."/>
            <person name="Xiong Y."/>
            <person name="Zheng H."/>
            <person name="Bai X."/>
            <person name="Sun H."/>
            <person name="Wang L."/>
            <person name="Ye C."/>
            <person name="Gottschalk M."/>
            <person name="Xu J."/>
        </authorList>
    </citation>
    <scope>NUCLEOTIDE SEQUENCE [LARGE SCALE GENOMIC DNA]</scope>
    <source>
        <strain evidence="1 2">033</strain>
    </source>
</reference>
<proteinExistence type="predicted"/>
<organism evidence="1 2">
    <name type="scientific">Streptococcus lutetiensis 033</name>
    <dbReference type="NCBI Taxonomy" id="1076934"/>
    <lineage>
        <taxon>Bacteria</taxon>
        <taxon>Bacillati</taxon>
        <taxon>Bacillota</taxon>
        <taxon>Bacilli</taxon>
        <taxon>Lactobacillales</taxon>
        <taxon>Streptococcaceae</taxon>
        <taxon>Streptococcus</taxon>
    </lineage>
</organism>
<dbReference type="KEGG" id="slu:KE3_1931"/>
<evidence type="ECO:0000313" key="1">
    <source>
        <dbReference type="EMBL" id="AGS06381.1"/>
    </source>
</evidence>
<name>A0AB33APC2_9STRE</name>
<dbReference type="EMBL" id="CP003025">
    <property type="protein sequence ID" value="AGS06381.1"/>
    <property type="molecule type" value="Genomic_DNA"/>
</dbReference>
<sequence>MSSLIHEILKEDYENKRIHGFTLEISTIYAIILKIFGGVL</sequence>